<dbReference type="SUPFAM" id="SSF56112">
    <property type="entry name" value="Protein kinase-like (PK-like)"/>
    <property type="match status" value="1"/>
</dbReference>
<dbReference type="OrthoDB" id="3026831at2759"/>
<evidence type="ECO:0008006" key="4">
    <source>
        <dbReference type="Google" id="ProtNLM"/>
    </source>
</evidence>
<dbReference type="Gene3D" id="3.30.40.10">
    <property type="entry name" value="Zinc/RING finger domain, C3HC4 (zinc finger)"/>
    <property type="match status" value="1"/>
</dbReference>
<feature type="region of interest" description="Disordered" evidence="1">
    <location>
        <begin position="486"/>
        <end position="507"/>
    </location>
</feature>
<keyword evidence="3" id="KW-1185">Reference proteome</keyword>
<dbReference type="EMBL" id="JACAZH010000008">
    <property type="protein sequence ID" value="KAF7361304.1"/>
    <property type="molecule type" value="Genomic_DNA"/>
</dbReference>
<comment type="caution">
    <text evidence="2">The sequence shown here is derived from an EMBL/GenBank/DDBJ whole genome shotgun (WGS) entry which is preliminary data.</text>
</comment>
<reference evidence="2" key="1">
    <citation type="submission" date="2020-05" db="EMBL/GenBank/DDBJ databases">
        <title>Mycena genomes resolve the evolution of fungal bioluminescence.</title>
        <authorList>
            <person name="Tsai I.J."/>
        </authorList>
    </citation>
    <scope>NUCLEOTIDE SEQUENCE</scope>
    <source>
        <strain evidence="2">160909Yilan</strain>
    </source>
</reference>
<dbReference type="AlphaFoldDB" id="A0A8H6YLN4"/>
<feature type="compositionally biased region" description="Polar residues" evidence="1">
    <location>
        <begin position="537"/>
        <end position="549"/>
    </location>
</feature>
<organism evidence="2 3">
    <name type="scientific">Mycena sanguinolenta</name>
    <dbReference type="NCBI Taxonomy" id="230812"/>
    <lineage>
        <taxon>Eukaryota</taxon>
        <taxon>Fungi</taxon>
        <taxon>Dikarya</taxon>
        <taxon>Basidiomycota</taxon>
        <taxon>Agaricomycotina</taxon>
        <taxon>Agaricomycetes</taxon>
        <taxon>Agaricomycetidae</taxon>
        <taxon>Agaricales</taxon>
        <taxon>Marasmiineae</taxon>
        <taxon>Mycenaceae</taxon>
        <taxon>Mycena</taxon>
    </lineage>
</organism>
<feature type="compositionally biased region" description="Basic and acidic residues" evidence="1">
    <location>
        <begin position="526"/>
        <end position="536"/>
    </location>
</feature>
<feature type="compositionally biased region" description="Low complexity" evidence="1">
    <location>
        <begin position="596"/>
        <end position="606"/>
    </location>
</feature>
<proteinExistence type="predicted"/>
<evidence type="ECO:0000313" key="3">
    <source>
        <dbReference type="Proteomes" id="UP000623467"/>
    </source>
</evidence>
<sequence>MPDSQHIWRRRRKRRKRRRTGWEWRCWRGSHYTFWIVNADTMHLVIQNNWPNYAPFQPAGAGSFGEAGRELAGAWNIRPESDLSLFTQKVGERSPIGEDEIEVIPSRNLKLIREIGSGPGYFLHAGQNKGHAVIVKVFNRGPASTVRRQLESTVALSKGIMHPNLLRLLGISSLASLSHFIVYENVHWQNAEGPLAMALKTDLKRSITLGFRMVAGLSAGLNHLLVQGIFKRPMGAENFDIFLDVDDRFVLSVHPQLREDEEDGNTARFQDPEGNTWIALNALCNKTLTSANRVLHHEEIIRDSEILDVGHTMPAVSEGLVSPSLLSPGPTASLENIQDEVGVLPRREYVWRTTDRGQQSLENIARRITFNLDMHFPSLSRINQTNGRTPHRCAGYIREEITLATTTLDSAVVAHDAPSASECCLICHEVVDLREEFRCKCGDLDPGSRPTLKCQACKFWSHSDCVQSSNNKFTCWLCERVDSEESSEDEDDSSQLKPSTTPKVPQYMTAEQEKAALRRHYEATQAELSKHKDDSSQLKPSTTPKVSQYWTAEQEKAALRRYHEAKEAAMRVQRSLYDSEETASGSSPVAYDSLFPSPASSSPTAPNGREDVPPPYELTQ</sequence>
<protein>
    <recommendedName>
        <fullName evidence="4">Protein kinase domain-containing protein</fullName>
    </recommendedName>
</protein>
<dbReference type="Gene3D" id="1.10.510.10">
    <property type="entry name" value="Transferase(Phosphotransferase) domain 1"/>
    <property type="match status" value="1"/>
</dbReference>
<dbReference type="InterPro" id="IPR011009">
    <property type="entry name" value="Kinase-like_dom_sf"/>
</dbReference>
<name>A0A8H6YLN4_9AGAR</name>
<dbReference type="CDD" id="cd15489">
    <property type="entry name" value="PHD_SF"/>
    <property type="match status" value="1"/>
</dbReference>
<dbReference type="Proteomes" id="UP000623467">
    <property type="component" value="Unassembled WGS sequence"/>
</dbReference>
<gene>
    <name evidence="2" type="ORF">MSAN_01162900</name>
</gene>
<evidence type="ECO:0000313" key="2">
    <source>
        <dbReference type="EMBL" id="KAF7361304.1"/>
    </source>
</evidence>
<dbReference type="InterPro" id="IPR013083">
    <property type="entry name" value="Znf_RING/FYVE/PHD"/>
</dbReference>
<feature type="region of interest" description="Disordered" evidence="1">
    <location>
        <begin position="526"/>
        <end position="549"/>
    </location>
</feature>
<evidence type="ECO:0000256" key="1">
    <source>
        <dbReference type="SAM" id="MobiDB-lite"/>
    </source>
</evidence>
<accession>A0A8H6YLN4</accession>
<feature type="region of interest" description="Disordered" evidence="1">
    <location>
        <begin position="567"/>
        <end position="620"/>
    </location>
</feature>